<sequence>MTNQEEWNDFAQTYATVQQESRLPIETDVVQYLAQRLPLKTLTVVDVAAGTGRYALPLTQAAQSVELIDWAENMLKLADQWLTAHDQTNYRLTSADWHTLPTKPRADLAFVSQLPTLTPADLPKLRAFGRRALVLNLQTQAASSLLTKMADALNTPTPTSPQADPARAMNVSDYLTTHHISYHTHDFHYTLPDQASVSDLLTNFDQPFSVRDANQLAEKVTGTANANQMQTVTRDYTYQVMLIPAGH</sequence>
<comment type="caution">
    <text evidence="2">The sequence shown here is derived from an EMBL/GenBank/DDBJ whole genome shotgun (WGS) entry which is preliminary data.</text>
</comment>
<keyword evidence="2" id="KW-0808">Transferase</keyword>
<evidence type="ECO:0000313" key="2">
    <source>
        <dbReference type="EMBL" id="MFD1440138.1"/>
    </source>
</evidence>
<feature type="domain" description="Methyltransferase" evidence="1">
    <location>
        <begin position="44"/>
        <end position="125"/>
    </location>
</feature>
<protein>
    <submittedName>
        <fullName evidence="2">Class I SAM-dependent methyltransferase</fullName>
        <ecNumber evidence="2">2.1.1.-</ecNumber>
    </submittedName>
</protein>
<organism evidence="2 3">
    <name type="scientific">Lacticaseibacillus hegangensis</name>
    <dbReference type="NCBI Taxonomy" id="2486010"/>
    <lineage>
        <taxon>Bacteria</taxon>
        <taxon>Bacillati</taxon>
        <taxon>Bacillota</taxon>
        <taxon>Bacilli</taxon>
        <taxon>Lactobacillales</taxon>
        <taxon>Lactobacillaceae</taxon>
        <taxon>Lacticaseibacillus</taxon>
    </lineage>
</organism>
<proteinExistence type="predicted"/>
<dbReference type="EC" id="2.1.1.-" evidence="2"/>
<dbReference type="Pfam" id="PF13649">
    <property type="entry name" value="Methyltransf_25"/>
    <property type="match status" value="1"/>
</dbReference>
<dbReference type="InterPro" id="IPR041698">
    <property type="entry name" value="Methyltransf_25"/>
</dbReference>
<evidence type="ECO:0000259" key="1">
    <source>
        <dbReference type="Pfam" id="PF13649"/>
    </source>
</evidence>
<accession>A0ABW4CVL3</accession>
<dbReference type="GO" id="GO:0008168">
    <property type="term" value="F:methyltransferase activity"/>
    <property type="evidence" value="ECO:0007669"/>
    <property type="project" value="UniProtKB-KW"/>
</dbReference>
<dbReference type="RefSeq" id="WP_125754993.1">
    <property type="nucleotide sequence ID" value="NZ_JBHTOK010000008.1"/>
</dbReference>
<dbReference type="EMBL" id="JBHTOK010000008">
    <property type="protein sequence ID" value="MFD1440138.1"/>
    <property type="molecule type" value="Genomic_DNA"/>
</dbReference>
<dbReference type="CDD" id="cd02440">
    <property type="entry name" value="AdoMet_MTases"/>
    <property type="match status" value="1"/>
</dbReference>
<dbReference type="GO" id="GO:0032259">
    <property type="term" value="P:methylation"/>
    <property type="evidence" value="ECO:0007669"/>
    <property type="project" value="UniProtKB-KW"/>
</dbReference>
<gene>
    <name evidence="2" type="ORF">ACFQ5K_01855</name>
</gene>
<dbReference type="InterPro" id="IPR029063">
    <property type="entry name" value="SAM-dependent_MTases_sf"/>
</dbReference>
<dbReference type="Gene3D" id="3.40.50.150">
    <property type="entry name" value="Vaccinia Virus protein VP39"/>
    <property type="match status" value="1"/>
</dbReference>
<name>A0ABW4CVL3_9LACO</name>
<keyword evidence="2" id="KW-0489">Methyltransferase</keyword>
<reference evidence="3" key="1">
    <citation type="journal article" date="2019" name="Int. J. Syst. Evol. Microbiol.">
        <title>The Global Catalogue of Microorganisms (GCM) 10K type strain sequencing project: providing services to taxonomists for standard genome sequencing and annotation.</title>
        <authorList>
            <consortium name="The Broad Institute Genomics Platform"/>
            <consortium name="The Broad Institute Genome Sequencing Center for Infectious Disease"/>
            <person name="Wu L."/>
            <person name="Ma J."/>
        </authorList>
    </citation>
    <scope>NUCLEOTIDE SEQUENCE [LARGE SCALE GENOMIC DNA]</scope>
    <source>
        <strain evidence="3">CCM 8912</strain>
    </source>
</reference>
<evidence type="ECO:0000313" key="3">
    <source>
        <dbReference type="Proteomes" id="UP001597212"/>
    </source>
</evidence>
<keyword evidence="3" id="KW-1185">Reference proteome</keyword>
<dbReference type="SUPFAM" id="SSF53335">
    <property type="entry name" value="S-adenosyl-L-methionine-dependent methyltransferases"/>
    <property type="match status" value="1"/>
</dbReference>
<dbReference type="Proteomes" id="UP001597212">
    <property type="component" value="Unassembled WGS sequence"/>
</dbReference>